<dbReference type="FunFam" id="3.30.160.60:FF:001115">
    <property type="entry name" value="Zinc finger protein 236"/>
    <property type="match status" value="1"/>
</dbReference>
<feature type="domain" description="C2H2-type" evidence="14">
    <location>
        <begin position="61"/>
        <end position="88"/>
    </location>
</feature>
<feature type="domain" description="C2H2-type" evidence="14">
    <location>
        <begin position="946"/>
        <end position="973"/>
    </location>
</feature>
<feature type="domain" description="C2H2-type" evidence="14">
    <location>
        <begin position="148"/>
        <end position="175"/>
    </location>
</feature>
<dbReference type="Pfam" id="PF00096">
    <property type="entry name" value="zf-C2H2"/>
    <property type="match status" value="24"/>
</dbReference>
<dbReference type="InterPro" id="IPR041697">
    <property type="entry name" value="Znf-C2H2_11"/>
</dbReference>
<reference evidence="15" key="1">
    <citation type="journal article" date="2020" name="Nat. Ecol. Evol.">
        <title>Deeply conserved synteny resolves early events in vertebrate evolution.</title>
        <authorList>
            <person name="Simakov O."/>
            <person name="Marletaz F."/>
            <person name="Yue J.X."/>
            <person name="O'Connell B."/>
            <person name="Jenkins J."/>
            <person name="Brandt A."/>
            <person name="Calef R."/>
            <person name="Tung C.H."/>
            <person name="Huang T.K."/>
            <person name="Schmutz J."/>
            <person name="Satoh N."/>
            <person name="Yu J.K."/>
            <person name="Putnam N.H."/>
            <person name="Green R.E."/>
            <person name="Rokhsar D.S."/>
        </authorList>
    </citation>
    <scope>NUCLEOTIDE SEQUENCE [LARGE SCALE GENOMIC DNA]</scope>
    <source>
        <strain evidence="15">S238N-H82</strain>
    </source>
</reference>
<dbReference type="FunFam" id="3.30.160.60:FF:000753">
    <property type="entry name" value="zinc finger protein 236 isoform X2"/>
    <property type="match status" value="1"/>
</dbReference>
<comment type="subcellular location">
    <subcellularLocation>
        <location evidence="2">Nucleus</location>
    </subcellularLocation>
</comment>
<dbReference type="GO" id="GO:0006357">
    <property type="term" value="P:regulation of transcription by RNA polymerase II"/>
    <property type="evidence" value="ECO:0000318"/>
    <property type="project" value="GO_Central"/>
</dbReference>
<comment type="function">
    <text evidence="1">May be involved in transcriptional regulation.</text>
</comment>
<dbReference type="FunFam" id="3.30.160.60:FF:001228">
    <property type="entry name" value="Zinc finger protein 236"/>
    <property type="match status" value="1"/>
</dbReference>
<organism evidence="15 16">
    <name type="scientific">Branchiostoma floridae</name>
    <name type="common">Florida lancelet</name>
    <name type="synonym">Amphioxus</name>
    <dbReference type="NCBI Taxonomy" id="7739"/>
    <lineage>
        <taxon>Eukaryota</taxon>
        <taxon>Metazoa</taxon>
        <taxon>Chordata</taxon>
        <taxon>Cephalochordata</taxon>
        <taxon>Leptocardii</taxon>
        <taxon>Amphioxiformes</taxon>
        <taxon>Branchiostomatidae</taxon>
        <taxon>Branchiostoma</taxon>
    </lineage>
</organism>
<sequence length="1803" mass="199033">MPRGRPPKIRPAVPPTQGDGDTALLAPTSDEPHKCEVCGREFTKWAPYQRHLREHADDKPFRCTECTLSFNVEYNLMLHSAIHNTDSPTCPDCGKKFSRVASLKSHIMLHEKEETLICQECGEEFSLQSQLDRHMQDHTDEASGTRSFPCKVCTKDFDSASSLQNHMRQHYKAKTTLLTPRNHRKNLDRSSFINKCDSCGKTFQKPSQLERHNRIHTGDRPYKCPQCPKAFNQKGALQIHQIKHTGDKPHQCHLCNQGFSQKGNLRAHILRVHTVPEDENTPRYPCEECTCVFRKLGSLNAHISRVHSDQGPPTQVPAKLPIVTSAETSQNQTVTAGQSLTPAADAIQQLLDLSEQHGGVMTQQQLQQIAGEGAISSDILQQALENSGLTAVPLDAQTAQQVQQHPVVTISTQTRTGDTMNDATGETRETTTQLLLSSQVQLVTGQKQRTIRMHLCTYCNKEFRKPSDLVRHIRIHTHEKPYKCSQCFRAFAVKSTLTAHMKTHSGVKEFKCHVCEKMFSTQGSLKVHLRLHTGAKPFDCPHCDKRFRTSGHRKTHIASHFKEPQQRKSRKMSKPRLSKSNLQLQDIPLQEPILITDTGYIQQPPRNSSSFNQFLPNGNNQFISQGSSVDRPYKCGFCSKGFKKSSHLKQHTRSHTGEKPFKCLQCGKSFVSSGVLKAHIRTHSGIKAYKCLICDALFTTNGSLKRHMSTHSEVRPFMCPYCQKTFKTSVNCKKHMRTHRAELAAQALSQAAAAVAGEGDDSEEQQEQHSQQQQQQGTSQDTQSLDMGMSDQQLLSLGLDQQDLGGTAGQGQSVQDLLSGAQGQDSLTQDQHLNQFGQQGFQTSTSFSGTGSMNQDSTFATVQQLQQQLDAATQMQNYQLTPQPWQQTSQPQDSGGISRDLMRQAIVQQETEDGRRVYKCPYCDKSFKKSSHLKQHVRSHTGEKPYKCQQCGRCFVSSGVLKAHLRTHSGIKAYNCHICDARFTTNGSLTRHMIIHSSIRPFKCPYCPDTFRTSLHCKRHMKLHCDKQTEKERPVVRRPRSNIIQLPAEEADQLAKSQPEQARSVSEKVLIASAAERSRVSEMVVDKEELYREEPKFPNQCKHCPKSFKKPSDLVRHVRIHTGEKPFQCDECGKRFTVKSTLDCHVKTHTGSKNFKCHVCSSPFSTKGSLKVHMRLHTGAKPFKCPHCEQRFRTSGHRKNHITSHFKPSTPKKRKPTQRQAELLQPINLLTTGDPNTLTSQAVLTGPLTALDQNLLSQGQTTLLPISSGSLDSFVNASESGVVTGILQGLEGMQLTFTTVNVGQGAVQVASIDPNLLQTVQIDPSLLQQSLQQGSVGTSVVTQTLTNTDGSLVQVEQPIHTTLGTTEPGSSIQTSPGAAITGTAATSVQAAHTQLTPSDATSTAGLTMATHVQSGVSSQMDDDSTRTPHQQAVGFANTSQGGGIVAFTIQGGVHPSTSIGEELTIRSQPSSSVVSSSQEQQGIMVASNSASNSLAAVTFLPATIQAGSMPTQVMASSAQALQLGEDGQGVMVSADGAPTAIQSVRDSVVPGTGVLVEPSVSITNTISSVLVSQESIQGNPADLTEITAYEIPTVQEQDGVGGSAQPDKTSETGQIYVCQDCGQSFTQSPQWKRHQREQHSPSRNHICPTCNKAFKRSYHLKEHMQTHEANSPDKSKKPAPFTCETCGKSFHRPSQLERHVRIHTGDRPFECPECSKSFNQSNALQMHMYLHQSEKPYSCQYCNKPYGQKGNLKIHIARVHAGEVEREREQQGNSATHSGSEDAGGDSQGITMEVIDTDVFLQQ</sequence>
<dbReference type="GO" id="GO:0045595">
    <property type="term" value="P:regulation of cell differentiation"/>
    <property type="evidence" value="ECO:0007669"/>
    <property type="project" value="UniProtKB-ARBA"/>
</dbReference>
<feature type="domain" description="C2H2-type" evidence="14">
    <location>
        <begin position="1737"/>
        <end position="1765"/>
    </location>
</feature>
<feature type="domain" description="C2H2-type" evidence="14">
    <location>
        <begin position="284"/>
        <end position="312"/>
    </location>
</feature>
<evidence type="ECO:0000256" key="7">
    <source>
        <dbReference type="ARBA" id="ARBA00022833"/>
    </source>
</evidence>
<dbReference type="FunFam" id="3.30.160.60:FF:000573">
    <property type="entry name" value="Putative zinc finger protein 236"/>
    <property type="match status" value="2"/>
</dbReference>
<keyword evidence="4" id="KW-0479">Metal-binding</keyword>
<accession>A0A9J7LAM2</accession>
<feature type="domain" description="C2H2-type" evidence="14">
    <location>
        <begin position="1002"/>
        <end position="1029"/>
    </location>
</feature>
<feature type="compositionally biased region" description="Low complexity" evidence="13">
    <location>
        <begin position="768"/>
        <end position="784"/>
    </location>
</feature>
<keyword evidence="6 12" id="KW-0863">Zinc-finger</keyword>
<gene>
    <name evidence="16" type="primary">LOC118417246</name>
</gene>
<feature type="domain" description="C2H2-type" evidence="14">
    <location>
        <begin position="689"/>
        <end position="716"/>
    </location>
</feature>
<feature type="domain" description="C2H2-type" evidence="14">
    <location>
        <begin position="1645"/>
        <end position="1672"/>
    </location>
</feature>
<evidence type="ECO:0000313" key="16">
    <source>
        <dbReference type="RefSeq" id="XP_035678615.1"/>
    </source>
</evidence>
<dbReference type="FunFam" id="3.30.160.60:FF:000481">
    <property type="entry name" value="zinc finger protein 236"/>
    <property type="match status" value="1"/>
</dbReference>
<feature type="domain" description="C2H2-type" evidence="14">
    <location>
        <begin position="717"/>
        <end position="744"/>
    </location>
</feature>
<feature type="domain" description="C2H2-type" evidence="14">
    <location>
        <begin position="116"/>
        <end position="143"/>
    </location>
</feature>
<keyword evidence="15" id="KW-1185">Reference proteome</keyword>
<dbReference type="SMART" id="SM00355">
    <property type="entry name" value="ZnF_C2H2"/>
    <property type="match status" value="30"/>
</dbReference>
<feature type="domain" description="C2H2-type" evidence="14">
    <location>
        <begin position="1099"/>
        <end position="1126"/>
    </location>
</feature>
<dbReference type="GO" id="GO:0003700">
    <property type="term" value="F:DNA-binding transcription factor activity"/>
    <property type="evidence" value="ECO:0000318"/>
    <property type="project" value="GO_Central"/>
</dbReference>
<feature type="region of interest" description="Disordered" evidence="13">
    <location>
        <begin position="1"/>
        <end position="22"/>
    </location>
</feature>
<dbReference type="GO" id="GO:0000978">
    <property type="term" value="F:RNA polymerase II cis-regulatory region sequence-specific DNA binding"/>
    <property type="evidence" value="ECO:0000318"/>
    <property type="project" value="GO_Central"/>
</dbReference>
<evidence type="ECO:0000256" key="13">
    <source>
        <dbReference type="SAM" id="MobiDB-lite"/>
    </source>
</evidence>
<feature type="domain" description="C2H2-type" evidence="14">
    <location>
        <begin position="482"/>
        <end position="509"/>
    </location>
</feature>
<keyword evidence="11" id="KW-0539">Nucleus</keyword>
<evidence type="ECO:0000256" key="3">
    <source>
        <dbReference type="ARBA" id="ARBA00006991"/>
    </source>
</evidence>
<feature type="domain" description="C2H2-type" evidence="14">
    <location>
        <begin position="454"/>
        <end position="481"/>
    </location>
</feature>
<feature type="domain" description="C2H2-type" evidence="14">
    <location>
        <begin position="1155"/>
        <end position="1182"/>
    </location>
</feature>
<evidence type="ECO:0000256" key="4">
    <source>
        <dbReference type="ARBA" id="ARBA00022723"/>
    </source>
</evidence>
<feature type="domain" description="C2H2-type" evidence="14">
    <location>
        <begin position="1127"/>
        <end position="1154"/>
    </location>
</feature>
<dbReference type="PROSITE" id="PS00028">
    <property type="entry name" value="ZINC_FINGER_C2H2_1"/>
    <property type="match status" value="30"/>
</dbReference>
<evidence type="ECO:0000256" key="2">
    <source>
        <dbReference type="ARBA" id="ARBA00004123"/>
    </source>
</evidence>
<dbReference type="FunFam" id="3.30.160.60:FF:000912">
    <property type="entry name" value="Zinc finger protein 660"/>
    <property type="match status" value="1"/>
</dbReference>
<dbReference type="GO" id="GO:0005634">
    <property type="term" value="C:nucleus"/>
    <property type="evidence" value="ECO:0007669"/>
    <property type="project" value="UniProtKB-SubCell"/>
</dbReference>
<feature type="domain" description="C2H2-type" evidence="14">
    <location>
        <begin position="33"/>
        <end position="60"/>
    </location>
</feature>
<evidence type="ECO:0000256" key="8">
    <source>
        <dbReference type="ARBA" id="ARBA00023015"/>
    </source>
</evidence>
<feature type="region of interest" description="Disordered" evidence="13">
    <location>
        <begin position="551"/>
        <end position="582"/>
    </location>
</feature>
<dbReference type="InterPro" id="IPR036236">
    <property type="entry name" value="Znf_C2H2_sf"/>
</dbReference>
<dbReference type="FunFam" id="3.30.160.60:FF:002248">
    <property type="entry name" value="Zinc finger and BTB domain-containing 40"/>
    <property type="match status" value="1"/>
</dbReference>
<dbReference type="PANTHER" id="PTHR24396:SF19">
    <property type="entry name" value="FI01119P"/>
    <property type="match status" value="1"/>
</dbReference>
<feature type="domain" description="C2H2-type" evidence="14">
    <location>
        <begin position="1681"/>
        <end position="1708"/>
    </location>
</feature>
<feature type="domain" description="C2H2-type" evidence="14">
    <location>
        <begin position="918"/>
        <end position="945"/>
    </location>
</feature>
<comment type="similarity">
    <text evidence="3">Belongs to the krueppel C2H2-type zinc-finger protein family.</text>
</comment>
<evidence type="ECO:0000256" key="1">
    <source>
        <dbReference type="ARBA" id="ARBA00003767"/>
    </source>
</evidence>
<feature type="domain" description="C2H2-type" evidence="14">
    <location>
        <begin position="88"/>
        <end position="115"/>
    </location>
</feature>
<dbReference type="FunFam" id="3.30.160.60:FF:000264">
    <property type="entry name" value="Zinc finger protein 236"/>
    <property type="match status" value="2"/>
</dbReference>
<evidence type="ECO:0000256" key="9">
    <source>
        <dbReference type="ARBA" id="ARBA00023125"/>
    </source>
</evidence>
<dbReference type="KEGG" id="bfo:118417246"/>
<dbReference type="FunFam" id="3.30.160.60:FF:000226">
    <property type="entry name" value="Zinc finger protein 236 variant"/>
    <property type="match status" value="2"/>
</dbReference>
<keyword evidence="9" id="KW-0238">DNA-binding</keyword>
<dbReference type="FunFam" id="3.30.160.60:FF:000110">
    <property type="entry name" value="Zinc finger protein-like"/>
    <property type="match status" value="1"/>
</dbReference>
<dbReference type="OrthoDB" id="6077919at2759"/>
<feature type="region of interest" description="Disordered" evidence="13">
    <location>
        <begin position="1763"/>
        <end position="1790"/>
    </location>
</feature>
<reference evidence="16" key="2">
    <citation type="submission" date="2025-08" db="UniProtKB">
        <authorList>
            <consortium name="RefSeq"/>
        </authorList>
    </citation>
    <scope>IDENTIFICATION</scope>
    <source>
        <strain evidence="16">S238N-H82</strain>
        <tissue evidence="16">Testes</tissue>
    </source>
</reference>
<name>A0A9J7LAM2_BRAFL</name>
<dbReference type="PANTHER" id="PTHR24396">
    <property type="entry name" value="ZINC FINGER PROTEIN"/>
    <property type="match status" value="1"/>
</dbReference>
<dbReference type="Proteomes" id="UP000001554">
    <property type="component" value="Chromosome 6"/>
</dbReference>
<evidence type="ECO:0000256" key="10">
    <source>
        <dbReference type="ARBA" id="ARBA00023163"/>
    </source>
</evidence>
<keyword evidence="10" id="KW-0804">Transcription</keyword>
<dbReference type="Pfam" id="PF16622">
    <property type="entry name" value="zf-C2H2_11"/>
    <property type="match status" value="1"/>
</dbReference>
<evidence type="ECO:0000256" key="6">
    <source>
        <dbReference type="ARBA" id="ARBA00022771"/>
    </source>
</evidence>
<dbReference type="GO" id="GO:0000122">
    <property type="term" value="P:negative regulation of transcription by RNA polymerase II"/>
    <property type="evidence" value="ECO:0007669"/>
    <property type="project" value="UniProtKB-ARBA"/>
</dbReference>
<proteinExistence type="inferred from homology"/>
<dbReference type="FunFam" id="3.30.160.60:FF:000301">
    <property type="entry name" value="Zinc finger protein 236"/>
    <property type="match status" value="2"/>
</dbReference>
<feature type="domain" description="C2H2-type" evidence="14">
    <location>
        <begin position="1616"/>
        <end position="1644"/>
    </location>
</feature>
<dbReference type="FunFam" id="3.30.160.60:FF:001093">
    <property type="entry name" value="Zinc finger protein 236"/>
    <property type="match status" value="1"/>
</dbReference>
<dbReference type="SUPFAM" id="SSF57667">
    <property type="entry name" value="beta-beta-alpha zinc fingers"/>
    <property type="match status" value="16"/>
</dbReference>
<feature type="domain" description="C2H2-type" evidence="14">
    <location>
        <begin position="974"/>
        <end position="1001"/>
    </location>
</feature>
<feature type="domain" description="C2H2-type" evidence="14">
    <location>
        <begin position="510"/>
        <end position="537"/>
    </location>
</feature>
<feature type="region of interest" description="Disordered" evidence="13">
    <location>
        <begin position="1194"/>
        <end position="1218"/>
    </location>
</feature>
<keyword evidence="7" id="KW-0862">Zinc</keyword>
<dbReference type="InterPro" id="IPR051643">
    <property type="entry name" value="Transcr_Reg_ZincFinger"/>
</dbReference>
<dbReference type="FunFam" id="3.30.160.60:FF:000376">
    <property type="entry name" value="Zinc finger protein 236"/>
    <property type="match status" value="2"/>
</dbReference>
<dbReference type="Gene3D" id="3.30.160.60">
    <property type="entry name" value="Classic Zinc Finger"/>
    <property type="match status" value="25"/>
</dbReference>
<dbReference type="FunFam" id="3.30.160.60:FF:002311">
    <property type="entry name" value="zinc finger protein 236 isoform X4"/>
    <property type="match status" value="1"/>
</dbReference>
<feature type="domain" description="C2H2-type" evidence="14">
    <location>
        <begin position="222"/>
        <end position="249"/>
    </location>
</feature>
<dbReference type="FunFam" id="3.30.160.60:FF:001071">
    <property type="entry name" value="zinc finger protein 236"/>
    <property type="match status" value="1"/>
</dbReference>
<feature type="domain" description="C2H2-type" evidence="14">
    <location>
        <begin position="633"/>
        <end position="660"/>
    </location>
</feature>
<feature type="region of interest" description="Disordered" evidence="13">
    <location>
        <begin position="751"/>
        <end position="785"/>
    </location>
</feature>
<dbReference type="OMA" id="HEINDKP"/>
<protein>
    <submittedName>
        <fullName evidence="16">Zinc finger protein 236-like isoform X1</fullName>
    </submittedName>
</protein>
<dbReference type="PROSITE" id="PS50157">
    <property type="entry name" value="ZINC_FINGER_C2H2_2"/>
    <property type="match status" value="30"/>
</dbReference>
<feature type="domain" description="C2H2-type" evidence="14">
    <location>
        <begin position="661"/>
        <end position="688"/>
    </location>
</feature>
<feature type="domain" description="C2H2-type" evidence="14">
    <location>
        <begin position="538"/>
        <end position="565"/>
    </location>
</feature>
<evidence type="ECO:0000313" key="15">
    <source>
        <dbReference type="Proteomes" id="UP000001554"/>
    </source>
</evidence>
<dbReference type="InterPro" id="IPR013087">
    <property type="entry name" value="Znf_C2H2_type"/>
</dbReference>
<evidence type="ECO:0000259" key="14">
    <source>
        <dbReference type="PROSITE" id="PS50157"/>
    </source>
</evidence>
<feature type="domain" description="C2H2-type" evidence="14">
    <location>
        <begin position="1709"/>
        <end position="1736"/>
    </location>
</feature>
<dbReference type="GO" id="GO:0008270">
    <property type="term" value="F:zinc ion binding"/>
    <property type="evidence" value="ECO:0007669"/>
    <property type="project" value="UniProtKB-KW"/>
</dbReference>
<evidence type="ECO:0000256" key="12">
    <source>
        <dbReference type="PROSITE-ProRule" id="PRU00042"/>
    </source>
</evidence>
<dbReference type="RefSeq" id="XP_035678615.1">
    <property type="nucleotide sequence ID" value="XM_035822722.1"/>
</dbReference>
<dbReference type="FunFam" id="3.30.160.60:FF:000385">
    <property type="entry name" value="Zinc finger protein 236 variant"/>
    <property type="match status" value="1"/>
</dbReference>
<evidence type="ECO:0000256" key="11">
    <source>
        <dbReference type="ARBA" id="ARBA00023242"/>
    </source>
</evidence>
<evidence type="ECO:0000256" key="5">
    <source>
        <dbReference type="ARBA" id="ARBA00022737"/>
    </source>
</evidence>
<keyword evidence="5" id="KW-0677">Repeat</keyword>
<dbReference type="FunFam" id="3.30.160.60:FF:000624">
    <property type="entry name" value="zinc finger protein 697"/>
    <property type="match status" value="1"/>
</dbReference>
<keyword evidence="8" id="KW-0805">Transcription regulation</keyword>
<feature type="domain" description="C2H2-type" evidence="14">
    <location>
        <begin position="194"/>
        <end position="221"/>
    </location>
</feature>
<feature type="compositionally biased region" description="Basic residues" evidence="13">
    <location>
        <begin position="1194"/>
        <end position="1217"/>
    </location>
</feature>
<feature type="domain" description="C2H2-type" evidence="14">
    <location>
        <begin position="250"/>
        <end position="278"/>
    </location>
</feature>
<feature type="domain" description="C2H2-type" evidence="14">
    <location>
        <begin position="1183"/>
        <end position="1210"/>
    </location>
</feature>
<dbReference type="GeneID" id="118417246"/>
<feature type="compositionally biased region" description="Basic residues" evidence="13">
    <location>
        <begin position="567"/>
        <end position="577"/>
    </location>
</feature>